<dbReference type="Gene3D" id="3.30.200.20">
    <property type="entry name" value="Phosphorylase Kinase, domain 1"/>
    <property type="match status" value="1"/>
</dbReference>
<dbReference type="Pfam" id="PF07494">
    <property type="entry name" value="Reg_prop"/>
    <property type="match status" value="2"/>
</dbReference>
<evidence type="ECO:0000256" key="2">
    <source>
        <dbReference type="ARBA" id="ARBA00022741"/>
    </source>
</evidence>
<dbReference type="CDD" id="cd14014">
    <property type="entry name" value="STKc_PknB_like"/>
    <property type="match status" value="1"/>
</dbReference>
<keyword evidence="6" id="KW-0175">Coiled coil</keyword>
<protein>
    <submittedName>
        <fullName evidence="8">Protein kinase</fullName>
    </submittedName>
</protein>
<keyword evidence="4 5" id="KW-0067">ATP-binding</keyword>
<dbReference type="Gene3D" id="2.60.40.10">
    <property type="entry name" value="Immunoglobulins"/>
    <property type="match status" value="1"/>
</dbReference>
<dbReference type="InterPro" id="IPR017441">
    <property type="entry name" value="Protein_kinase_ATP_BS"/>
</dbReference>
<evidence type="ECO:0000313" key="8">
    <source>
        <dbReference type="EMBL" id="QUW03615.1"/>
    </source>
</evidence>
<keyword evidence="1" id="KW-0808">Transferase</keyword>
<dbReference type="PROSITE" id="PS00108">
    <property type="entry name" value="PROTEIN_KINASE_ST"/>
    <property type="match status" value="1"/>
</dbReference>
<dbReference type="SUPFAM" id="SSF56112">
    <property type="entry name" value="Protein kinase-like (PK-like)"/>
    <property type="match status" value="1"/>
</dbReference>
<dbReference type="EMBL" id="CP072648">
    <property type="protein sequence ID" value="QUW03615.1"/>
    <property type="molecule type" value="Genomic_DNA"/>
</dbReference>
<dbReference type="PROSITE" id="PS00107">
    <property type="entry name" value="PROTEIN_KINASE_ATP"/>
    <property type="match status" value="1"/>
</dbReference>
<evidence type="ECO:0000313" key="9">
    <source>
        <dbReference type="Proteomes" id="UP000676506"/>
    </source>
</evidence>
<evidence type="ECO:0000256" key="5">
    <source>
        <dbReference type="PROSITE-ProRule" id="PRU10141"/>
    </source>
</evidence>
<feature type="domain" description="Protein kinase" evidence="7">
    <location>
        <begin position="902"/>
        <end position="1171"/>
    </location>
</feature>
<dbReference type="RefSeq" id="WP_211429505.1">
    <property type="nucleotide sequence ID" value="NZ_CP072648.1"/>
</dbReference>
<dbReference type="InterPro" id="IPR008271">
    <property type="entry name" value="Ser/Thr_kinase_AS"/>
</dbReference>
<evidence type="ECO:0000259" key="7">
    <source>
        <dbReference type="PROSITE" id="PS50011"/>
    </source>
</evidence>
<name>A0ABX8BEX2_9BACT</name>
<dbReference type="InterPro" id="IPR011110">
    <property type="entry name" value="Reg_prop"/>
</dbReference>
<keyword evidence="2 5" id="KW-0547">Nucleotide-binding</keyword>
<feature type="coiled-coil region" evidence="6">
    <location>
        <begin position="812"/>
        <end position="878"/>
    </location>
</feature>
<keyword evidence="3 8" id="KW-0418">Kinase</keyword>
<reference evidence="8 9" key="1">
    <citation type="submission" date="2021-03" db="EMBL/GenBank/DDBJ databases">
        <title>Genomic and phenotypic characterization of Chloracidobacterium isolates provides evidence for multiple species.</title>
        <authorList>
            <person name="Saini M.K."/>
            <person name="Costas A.M.G."/>
            <person name="Tank M."/>
            <person name="Bryant D.A."/>
        </authorList>
    </citation>
    <scope>NUCLEOTIDE SEQUENCE [LARGE SCALE GENOMIC DNA]</scope>
    <source>
        <strain evidence="8 9">BV2-C</strain>
    </source>
</reference>
<dbReference type="Pfam" id="PF00069">
    <property type="entry name" value="Pkinase"/>
    <property type="match status" value="1"/>
</dbReference>
<accession>A0ABX8BEX2</accession>
<dbReference type="SMART" id="SM00220">
    <property type="entry name" value="S_TKc"/>
    <property type="match status" value="1"/>
</dbReference>
<dbReference type="InterPro" id="IPR000719">
    <property type="entry name" value="Prot_kinase_dom"/>
</dbReference>
<evidence type="ECO:0000256" key="6">
    <source>
        <dbReference type="SAM" id="Coils"/>
    </source>
</evidence>
<dbReference type="SUPFAM" id="SSF63825">
    <property type="entry name" value="YWTD domain"/>
    <property type="match status" value="1"/>
</dbReference>
<evidence type="ECO:0000256" key="1">
    <source>
        <dbReference type="ARBA" id="ARBA00022679"/>
    </source>
</evidence>
<dbReference type="Gene3D" id="2.130.10.10">
    <property type="entry name" value="YVTN repeat-like/Quinoprotein amine dehydrogenase"/>
    <property type="match status" value="3"/>
</dbReference>
<dbReference type="InterPro" id="IPR011009">
    <property type="entry name" value="Kinase-like_dom_sf"/>
</dbReference>
<keyword evidence="9" id="KW-1185">Reference proteome</keyword>
<dbReference type="GO" id="GO:0016301">
    <property type="term" value="F:kinase activity"/>
    <property type="evidence" value="ECO:0007669"/>
    <property type="project" value="UniProtKB-KW"/>
</dbReference>
<feature type="binding site" evidence="5">
    <location>
        <position position="931"/>
    </location>
    <ligand>
        <name>ATP</name>
        <dbReference type="ChEBI" id="CHEBI:30616"/>
    </ligand>
</feature>
<dbReference type="PANTHER" id="PTHR43289:SF6">
    <property type="entry name" value="SERINE_THREONINE-PROTEIN KINASE NEKL-3"/>
    <property type="match status" value="1"/>
</dbReference>
<evidence type="ECO:0000256" key="4">
    <source>
        <dbReference type="ARBA" id="ARBA00022840"/>
    </source>
</evidence>
<dbReference type="InterPro" id="IPR013783">
    <property type="entry name" value="Ig-like_fold"/>
</dbReference>
<sequence>MERLLSKQWRGWGRRAILWLGWLLAGSLVSAAANVREALPTLRPALRVFTDRDGLPQNTVGAMTWDRQGRLWVGTQDGLACYNGQRWRTVAFPATAKSRNIRALLATADDALWVGTLDGVLRLQAGQWTSFGPHEAAETGKFPGREVYALLEEATPQGPVVWAGGDGGVARFSGGRWEAVPIRASLPSVTVKCLARTVDAAGQTVLWIGTTNRGLVRQVGDEARVLGLDTGLPGEYITCLLAVQSADGQPQVWGGTQGGGVFQLDGQGAVLQRFDPKTSPLPNGRIQCLAQSVAPDGARHLWIGMDGSGVACYTGRGWQVYTPKQGLPAERVFSLLQETGDVTPAVWIGTGGGGLARCDLEGWQSLTVSEGLPDRRVYAFLESAGRNGKRCFWIGTSGGLLRAEAGQLQTFTRKDGLPGDTVLSLAETRAPDGASIIWAGCDGGLAKWVGNRWQAEPTPCDGKYGTVYFSLAVTNHPTGQPILWAFTYDGVQYLENGRWQRVTLPGFEEKHIPTSVMRDPLRPDVLWGSVYGMGVLRYADGQWTQLPRQGLPTDLLLGVGVFEVQGQPQLWVGTQSQGVVRYDPERTEMPWTNFSEQSQPPLPNNHVYGVVVDALGRLYFPTNRGVAQWTFSDGSRQPTQTRTFTMDYGLPSNECNQGAFYRDSAGRLWIGTVAGAAVYDPGLEITPPLRSLVMEQVFVNGRPARLALGQRLAYADNNLAFEYALLDFTEPQAIRYRVQLDGYDRAPSDWVSEAKAVYTNVPAGNYRLRIWARDARGRVVEMSPLAFEVLSPWWLRWWAWVGYVGCGVGLVYGGVRWRLRALERQNAELEAKVAERTAALEAAKTEVEAQNQALAAAKTEVERKNAALDEKVAALEASQRRADRIFSALAEALPGTVLDGKYRLGEKLGAGGYGVVFAGEHLGLKRAVAVKVFKPVAGNDSAEALERFRREGALAAQIKDRHVVEVVDAGVSSEGMAYLVMELLEGYALTREVRGGVSVERALRVCGAVCRGLAAAHELGVVHRDVKPENVYVDWSSGEEVVKVVDFGIATVVERGSGEVLETLTAAGSVVGTPAYIAPERVVGGTYDGRADVYGVGVMLYEMVCGAVPFGGGGESGIRVLLAHVHEAAEAPAARVAGLDEEVSAYVLRMLAKRPEERPTAAEAAADLDRLADKVQGTTDGKVRSIAAQFPTKATLVTTDETKPTPSSRE</sequence>
<gene>
    <name evidence="8" type="ORF">J8C06_04045</name>
</gene>
<proteinExistence type="predicted"/>
<dbReference type="Gene3D" id="1.10.510.10">
    <property type="entry name" value="Transferase(Phosphotransferase) domain 1"/>
    <property type="match status" value="1"/>
</dbReference>
<evidence type="ECO:0000256" key="3">
    <source>
        <dbReference type="ARBA" id="ARBA00022777"/>
    </source>
</evidence>
<dbReference type="Proteomes" id="UP000676506">
    <property type="component" value="Chromosome 1"/>
</dbReference>
<dbReference type="PANTHER" id="PTHR43289">
    <property type="entry name" value="MITOGEN-ACTIVATED PROTEIN KINASE KINASE KINASE 20-RELATED"/>
    <property type="match status" value="1"/>
</dbReference>
<dbReference type="InterPro" id="IPR015943">
    <property type="entry name" value="WD40/YVTN_repeat-like_dom_sf"/>
</dbReference>
<dbReference type="PROSITE" id="PS50011">
    <property type="entry name" value="PROTEIN_KINASE_DOM"/>
    <property type="match status" value="1"/>
</dbReference>
<dbReference type="SUPFAM" id="SSF63829">
    <property type="entry name" value="Calcium-dependent phosphotriesterase"/>
    <property type="match status" value="3"/>
</dbReference>
<organism evidence="8 9">
    <name type="scientific">Chloracidobacterium validum</name>
    <dbReference type="NCBI Taxonomy" id="2821543"/>
    <lineage>
        <taxon>Bacteria</taxon>
        <taxon>Pseudomonadati</taxon>
        <taxon>Acidobacteriota</taxon>
        <taxon>Terriglobia</taxon>
        <taxon>Terriglobales</taxon>
        <taxon>Acidobacteriaceae</taxon>
        <taxon>Chloracidobacterium</taxon>
    </lineage>
</organism>